<evidence type="ECO:0000313" key="2">
    <source>
        <dbReference type="EMBL" id="GBL83013.1"/>
    </source>
</evidence>
<accession>A0A4Y2ATG2</accession>
<dbReference type="EMBL" id="BGPR01000031">
    <property type="protein sequence ID" value="GBL83013.1"/>
    <property type="molecule type" value="Genomic_DNA"/>
</dbReference>
<dbReference type="OrthoDB" id="6426868at2759"/>
<dbReference type="AlphaFoldDB" id="A0A4Y2ATG2"/>
<keyword evidence="1" id="KW-0472">Membrane</keyword>
<comment type="caution">
    <text evidence="2">The sequence shown here is derived from an EMBL/GenBank/DDBJ whole genome shotgun (WGS) entry which is preliminary data.</text>
</comment>
<name>A0A4Y2ATG2_ARAVE</name>
<keyword evidence="1" id="KW-0812">Transmembrane</keyword>
<reference evidence="2 3" key="1">
    <citation type="journal article" date="2019" name="Sci. Rep.">
        <title>Orb-weaving spider Araneus ventricosus genome elucidates the spidroin gene catalogue.</title>
        <authorList>
            <person name="Kono N."/>
            <person name="Nakamura H."/>
            <person name="Ohtoshi R."/>
            <person name="Moran D.A.P."/>
            <person name="Shinohara A."/>
            <person name="Yoshida Y."/>
            <person name="Fujiwara M."/>
            <person name="Mori M."/>
            <person name="Tomita M."/>
            <person name="Arakawa K."/>
        </authorList>
    </citation>
    <scope>NUCLEOTIDE SEQUENCE [LARGE SCALE GENOMIC DNA]</scope>
</reference>
<feature type="transmembrane region" description="Helical" evidence="1">
    <location>
        <begin position="324"/>
        <end position="357"/>
    </location>
</feature>
<organism evidence="2 3">
    <name type="scientific">Araneus ventricosus</name>
    <name type="common">Orbweaver spider</name>
    <name type="synonym">Epeira ventricosa</name>
    <dbReference type="NCBI Taxonomy" id="182803"/>
    <lineage>
        <taxon>Eukaryota</taxon>
        <taxon>Metazoa</taxon>
        <taxon>Ecdysozoa</taxon>
        <taxon>Arthropoda</taxon>
        <taxon>Chelicerata</taxon>
        <taxon>Arachnida</taxon>
        <taxon>Araneae</taxon>
        <taxon>Araneomorphae</taxon>
        <taxon>Entelegynae</taxon>
        <taxon>Araneoidea</taxon>
        <taxon>Araneidae</taxon>
        <taxon>Araneus</taxon>
    </lineage>
</organism>
<gene>
    <name evidence="2" type="ORF">AVEN_165250_1</name>
</gene>
<proteinExistence type="predicted"/>
<protein>
    <submittedName>
        <fullName evidence="2">Uncharacterized protein</fullName>
    </submittedName>
</protein>
<sequence>MDYFTKWPEEIPIPDEEASTVAEELFPVCYLQHTSNIQPVRHAFQTSTSQQSSQCPQSTRLHVTNVEVKNHASTVTSHLLSPQYMSCFPALACTQSGETNTLVTTASATVFPFGNVNVGNTGNIGHAILKTSFTSQPSQPSVCIQQSFMQLQTASVTLPPVYVSITSSTQSPATRTHAGGHVAAQFSSSRSQSLPVSSSSGILNHSLNSGTPFLGYTVYAPPMQSIPPASPLTTITINQNTASAQPSQFAPAYVSAFQVLPPNVPLVANIGSNAPPLSSVIRTQYPAPISSVSKVPLSFPLVKQTSDPGIGEHVTLASGKYSPFFALVIIVGIGIDNITPFFIICYVYNFVLLIFFLNKICRIKKKKKS</sequence>
<dbReference type="Proteomes" id="UP000499080">
    <property type="component" value="Unassembled WGS sequence"/>
</dbReference>
<keyword evidence="3" id="KW-1185">Reference proteome</keyword>
<keyword evidence="1" id="KW-1133">Transmembrane helix</keyword>
<evidence type="ECO:0000256" key="1">
    <source>
        <dbReference type="SAM" id="Phobius"/>
    </source>
</evidence>
<evidence type="ECO:0000313" key="3">
    <source>
        <dbReference type="Proteomes" id="UP000499080"/>
    </source>
</evidence>